<evidence type="ECO:0000256" key="7">
    <source>
        <dbReference type="ARBA" id="ARBA00022833"/>
    </source>
</evidence>
<evidence type="ECO:0000256" key="4">
    <source>
        <dbReference type="ARBA" id="ARBA00022723"/>
    </source>
</evidence>
<dbReference type="InterPro" id="IPR055194">
    <property type="entry name" value="UBR1-like_WH"/>
</dbReference>
<dbReference type="SUPFAM" id="SSF46785">
    <property type="entry name" value="Winged helix' DNA-binding domain"/>
    <property type="match status" value="1"/>
</dbReference>
<feature type="region of interest" description="Disordered" evidence="11">
    <location>
        <begin position="110"/>
        <end position="132"/>
    </location>
</feature>
<keyword evidence="3 10" id="KW-0808">Transferase</keyword>
<dbReference type="GO" id="GO:0016567">
    <property type="term" value="P:protein ubiquitination"/>
    <property type="evidence" value="ECO:0007669"/>
    <property type="project" value="UniProtKB-UniRule"/>
</dbReference>
<dbReference type="Pfam" id="PF02617">
    <property type="entry name" value="ClpS"/>
    <property type="match status" value="1"/>
</dbReference>
<evidence type="ECO:0000256" key="2">
    <source>
        <dbReference type="ARBA" id="ARBA00004906"/>
    </source>
</evidence>
<dbReference type="InterPro" id="IPR003769">
    <property type="entry name" value="ClpS_core"/>
</dbReference>
<dbReference type="InterPro" id="IPR036390">
    <property type="entry name" value="WH_DNA-bd_sf"/>
</dbReference>
<keyword evidence="5 10" id="KW-0863">Zinc-finger</keyword>
<dbReference type="GO" id="GO:0008270">
    <property type="term" value="F:zinc ion binding"/>
    <property type="evidence" value="ECO:0007669"/>
    <property type="project" value="UniProtKB-UniRule"/>
</dbReference>
<feature type="domain" description="UBR-type" evidence="12">
    <location>
        <begin position="160"/>
        <end position="232"/>
    </location>
</feature>
<protein>
    <recommendedName>
        <fullName evidence="10">E3 ubiquitin-protein ligase</fullName>
        <ecNumber evidence="10">2.3.2.27</ecNumber>
    </recommendedName>
</protein>
<evidence type="ECO:0000256" key="10">
    <source>
        <dbReference type="RuleBase" id="RU366018"/>
    </source>
</evidence>
<dbReference type="InterPro" id="IPR044046">
    <property type="entry name" value="E3_ligase_UBR-like_C"/>
</dbReference>
<dbReference type="UniPathway" id="UPA00143"/>
<dbReference type="Proteomes" id="UP000027361">
    <property type="component" value="Unassembled WGS sequence"/>
</dbReference>
<dbReference type="InterPro" id="IPR042065">
    <property type="entry name" value="E3_ELL-like"/>
</dbReference>
<keyword evidence="14" id="KW-1185">Reference proteome</keyword>
<reference evidence="13 14" key="1">
    <citation type="submission" date="2014-05" db="EMBL/GenBank/DDBJ databases">
        <title>Draft genome sequence of a rare smut relative, Tilletiaria anomala UBC 951.</title>
        <authorList>
            <consortium name="DOE Joint Genome Institute"/>
            <person name="Toome M."/>
            <person name="Kuo A."/>
            <person name="Henrissat B."/>
            <person name="Lipzen A."/>
            <person name="Tritt A."/>
            <person name="Yoshinaga Y."/>
            <person name="Zane M."/>
            <person name="Barry K."/>
            <person name="Grigoriev I.V."/>
            <person name="Spatafora J.W."/>
            <person name="Aimea M.C."/>
        </authorList>
    </citation>
    <scope>NUCLEOTIDE SEQUENCE [LARGE SCALE GENOMIC DNA]</scope>
    <source>
        <strain evidence="13 14">UBC 951</strain>
    </source>
</reference>
<feature type="zinc finger region" description="UBR-type" evidence="9">
    <location>
        <begin position="160"/>
        <end position="232"/>
    </location>
</feature>
<feature type="region of interest" description="Disordered" evidence="11">
    <location>
        <begin position="364"/>
        <end position="405"/>
    </location>
</feature>
<dbReference type="HOGENOM" id="CLU_000684_1_0_1"/>
<evidence type="ECO:0000256" key="1">
    <source>
        <dbReference type="ARBA" id="ARBA00000900"/>
    </source>
</evidence>
<feature type="region of interest" description="Disordered" evidence="11">
    <location>
        <begin position="265"/>
        <end position="307"/>
    </location>
</feature>
<dbReference type="PANTHER" id="PTHR21497:SF24">
    <property type="entry name" value="E3 UBIQUITIN-PROTEIN LIGASE UBR1"/>
    <property type="match status" value="1"/>
</dbReference>
<dbReference type="CDD" id="cd19673">
    <property type="entry name" value="UBR-box_UBR3"/>
    <property type="match status" value="1"/>
</dbReference>
<dbReference type="OMA" id="GEASYMC"/>
<feature type="compositionally biased region" description="Polar residues" evidence="11">
    <location>
        <begin position="12"/>
        <end position="23"/>
    </location>
</feature>
<evidence type="ECO:0000256" key="5">
    <source>
        <dbReference type="ARBA" id="ARBA00022771"/>
    </source>
</evidence>
<comment type="similarity">
    <text evidence="8 10">Belongs to the E3 ubiquitin-protein ligase UBR1-like family.</text>
</comment>
<dbReference type="OrthoDB" id="26387at2759"/>
<dbReference type="SUPFAM" id="SSF54736">
    <property type="entry name" value="ClpS-like"/>
    <property type="match status" value="1"/>
</dbReference>
<dbReference type="CDD" id="cd16482">
    <property type="entry name" value="RING-H2_UBR1-like"/>
    <property type="match status" value="1"/>
</dbReference>
<dbReference type="GO" id="GO:0005737">
    <property type="term" value="C:cytoplasm"/>
    <property type="evidence" value="ECO:0007669"/>
    <property type="project" value="TreeGrafter"/>
</dbReference>
<name>A0A066WML8_TILAU</name>
<dbReference type="PANTHER" id="PTHR21497">
    <property type="entry name" value="UBIQUITIN LIGASE E3 ALPHA-RELATED"/>
    <property type="match status" value="1"/>
</dbReference>
<feature type="compositionally biased region" description="Basic and acidic residues" evidence="11">
    <location>
        <begin position="117"/>
        <end position="129"/>
    </location>
</feature>
<evidence type="ECO:0000313" key="14">
    <source>
        <dbReference type="Proteomes" id="UP000027361"/>
    </source>
</evidence>
<evidence type="ECO:0000256" key="8">
    <source>
        <dbReference type="ARBA" id="ARBA00046341"/>
    </source>
</evidence>
<accession>A0A066WML8</accession>
<dbReference type="InterPro" id="IPR014719">
    <property type="entry name" value="Ribosomal_bL12_C/ClpS-like"/>
</dbReference>
<feature type="compositionally biased region" description="Low complexity" evidence="11">
    <location>
        <begin position="288"/>
        <end position="304"/>
    </location>
</feature>
<evidence type="ECO:0000313" key="13">
    <source>
        <dbReference type="EMBL" id="KDN52254.1"/>
    </source>
</evidence>
<comment type="pathway">
    <text evidence="2 10">Protein modification; protein ubiquitination.</text>
</comment>
<comment type="function">
    <text evidence="10">Ubiquitin ligase protein which is a component of the N-end rule pathway. Recognizes and binds to proteins bearing specific N-terminal residues that are destabilizing according to the N-end rule, leading to their ubiquitination and subsequent degradation.</text>
</comment>
<gene>
    <name evidence="13" type="ORF">K437DRAFT_243984</name>
</gene>
<dbReference type="RefSeq" id="XP_013245101.1">
    <property type="nucleotide sequence ID" value="XM_013389647.1"/>
</dbReference>
<organism evidence="13 14">
    <name type="scientific">Tilletiaria anomala (strain ATCC 24038 / CBS 436.72 / UBC 951)</name>
    <dbReference type="NCBI Taxonomy" id="1037660"/>
    <lineage>
        <taxon>Eukaryota</taxon>
        <taxon>Fungi</taxon>
        <taxon>Dikarya</taxon>
        <taxon>Basidiomycota</taxon>
        <taxon>Ustilaginomycotina</taxon>
        <taxon>Exobasidiomycetes</taxon>
        <taxon>Georgefischeriales</taxon>
        <taxon>Tilletiariaceae</taxon>
        <taxon>Tilletiaria</taxon>
    </lineage>
</organism>
<keyword evidence="7 10" id="KW-0862">Zinc</keyword>
<dbReference type="Pfam" id="PF18995">
    <property type="entry name" value="PRT6_C"/>
    <property type="match status" value="1"/>
</dbReference>
<evidence type="ECO:0000259" key="12">
    <source>
        <dbReference type="PROSITE" id="PS51157"/>
    </source>
</evidence>
<feature type="region of interest" description="Disordered" evidence="11">
    <location>
        <begin position="1"/>
        <end position="25"/>
    </location>
</feature>
<dbReference type="GO" id="GO:0000151">
    <property type="term" value="C:ubiquitin ligase complex"/>
    <property type="evidence" value="ECO:0007669"/>
    <property type="project" value="TreeGrafter"/>
</dbReference>
<dbReference type="EMBL" id="JMSN01000012">
    <property type="protein sequence ID" value="KDN52254.1"/>
    <property type="molecule type" value="Genomic_DNA"/>
</dbReference>
<feature type="region of interest" description="Disordered" evidence="11">
    <location>
        <begin position="438"/>
        <end position="481"/>
    </location>
</feature>
<dbReference type="Gene3D" id="3.30.1390.10">
    <property type="match status" value="1"/>
</dbReference>
<dbReference type="EC" id="2.3.2.27" evidence="10"/>
<keyword evidence="4 10" id="KW-0479">Metal-binding</keyword>
<feature type="compositionally biased region" description="Polar residues" evidence="11">
    <location>
        <begin position="444"/>
        <end position="459"/>
    </location>
</feature>
<feature type="compositionally biased region" description="Polar residues" evidence="11">
    <location>
        <begin position="268"/>
        <end position="280"/>
    </location>
</feature>
<dbReference type="FunFam" id="2.10.110.30:FF:000001">
    <property type="entry name" value="E3 ubiquitin-protein ligase UBR2 isoform 1"/>
    <property type="match status" value="1"/>
</dbReference>
<dbReference type="InParanoid" id="A0A066WML8"/>
<evidence type="ECO:0000256" key="9">
    <source>
        <dbReference type="PROSITE-ProRule" id="PRU00508"/>
    </source>
</evidence>
<proteinExistence type="inferred from homology"/>
<dbReference type="GO" id="GO:0061630">
    <property type="term" value="F:ubiquitin protein ligase activity"/>
    <property type="evidence" value="ECO:0007669"/>
    <property type="project" value="UniProtKB-UniRule"/>
</dbReference>
<dbReference type="Gene3D" id="1.10.10.2670">
    <property type="entry name" value="E3 ubiquitin-protein ligase"/>
    <property type="match status" value="1"/>
</dbReference>
<keyword evidence="6 10" id="KW-0833">Ubl conjugation pathway</keyword>
<comment type="caution">
    <text evidence="13">The sequence shown here is derived from an EMBL/GenBank/DDBJ whole genome shotgun (WGS) entry which is preliminary data.</text>
</comment>
<dbReference type="Gene3D" id="2.10.110.30">
    <property type="match status" value="1"/>
</dbReference>
<dbReference type="InterPro" id="IPR003126">
    <property type="entry name" value="Znf_UBR"/>
</dbReference>
<dbReference type="PROSITE" id="PS51157">
    <property type="entry name" value="ZF_UBR"/>
    <property type="match status" value="1"/>
</dbReference>
<comment type="catalytic activity">
    <reaction evidence="1 10">
        <text>S-ubiquitinyl-[E2 ubiquitin-conjugating enzyme]-L-cysteine + [acceptor protein]-L-lysine = [E2 ubiquitin-conjugating enzyme]-L-cysteine + N(6)-ubiquitinyl-[acceptor protein]-L-lysine.</text>
        <dbReference type="EC" id="2.3.2.27"/>
    </reaction>
</comment>
<dbReference type="GO" id="GO:0071596">
    <property type="term" value="P:ubiquitin-dependent protein catabolic process via the N-end rule pathway"/>
    <property type="evidence" value="ECO:0007669"/>
    <property type="project" value="UniProtKB-UniRule"/>
</dbReference>
<dbReference type="FunCoup" id="A0A066WML8">
    <property type="interactions" value="290"/>
</dbReference>
<evidence type="ECO:0000256" key="3">
    <source>
        <dbReference type="ARBA" id="ARBA00022679"/>
    </source>
</evidence>
<dbReference type="GeneID" id="25263128"/>
<dbReference type="InterPro" id="IPR039164">
    <property type="entry name" value="UBR1-like"/>
</dbReference>
<evidence type="ECO:0000256" key="11">
    <source>
        <dbReference type="SAM" id="MobiDB-lite"/>
    </source>
</evidence>
<dbReference type="STRING" id="1037660.A0A066WML8"/>
<dbReference type="SMART" id="SM00396">
    <property type="entry name" value="ZnF_UBR1"/>
    <property type="match status" value="1"/>
</dbReference>
<sequence length="2154" mass="236475">MAQDAGLVDPTRSPQGSSRSTPSDFIKAHLGQSHPFFSQDGGGSWDVAGSPFFYLVDQGVTSRLLRSLWTSLLASLPSPSHLLPTRATQLPTIEATLEFLQEHDWKLSEAQKAAQKQADEANAKGKAVERGNVNVSSQGLGASSKAFSLGPEYGPDRKGMPCGHIFREGEAIYRCRDCGHDDTCVQCAPCFNVSNHQGHDIVFSISSDSTGCCDCGDDEAWNKPLGCKYHQSDVYVPSSSTLSSSDITTGARGFSPSFQETKMELDDVSSQAANVPSSTKGKGREMQSDAAAATSASGSASSGAIPTPPEAAEMAALLQTIPKGIRTALEAHVSSIFDFILDTFEHAPDQVSISSTPDAVSRLQASPSLAPVGPPSSSTAHTDTDRDGHGESATSVSDVEAGRDRPEETIAYTSDSAEFMPALPGGFFTLNSWMQRGSRGSLAAPSTESGGRSLFSSDLSEAATPRPGGPKRSSGTAAVTATKGGPSRYFTLLLWNDEKHDFTQVIDIVMDVTGRNVAQAKAVAERVDKHGRDIIEISTDVPKLLLWGLKLNSIDLAVSIRPSFDIFAEEIAAVLIKHLLDLTSSVLYVPKKDTGQGGKSNQQEEGSQPHLLETLVPSAALMRALVTDQLLKPWDHNKPVYADSMSSAFFSASDLRKLDGLLLLESKLRKELRGDVKQVLMACIGIKETKKEVALRFAHMYSKVLETFILRDREADHSICFMTVQLFSVPSIASTLVAQHGFLEKLLLILQAIFTSQQGNEPLQLPPSPPPKGQANPNSPLFKQQRCYHIFYDVRYLLSAEGVQQQLVSQLSHLNYFLDFLSLFNAITPDRRAVSQHVEYESDVWIPVFHVSSHLGRAAKLFGESFAKSNTRQLAAALGLTARRILLNCLTLHQNDPEVHAPVIFHTVPFGGRSFQIIDFAVDTQATSFHHPMHWLFAEMLKHVNVLSGENIAALGKSSLADLLVSDVDENGVLVLLEFPLRVAVKLAQVRSGMWVRNGYALRSQAHHYRENPMRDIMYDQDLYLLQCGLLLADPDRWLVTIIDRFGLTWFFEDGSADADHVILMADEFMLLLVYLLTETAILGGWSMEKLIRREIVHFLALGSGTYSEITKHVSERFMDHPSFEKVLGQVSNFRAPDGITDLGIFELKKECFDQVRPCFMHYSRNQREKAEEILMERHKKNGGREETAFAWTAAKADIENSGLLASGRLHDVFLTTSFMRVACSTLLNCQHTMQHTPESLLDSTLHLLSAALSEKGYAVAAKMLAPPPARSGPSTNLEGKNLPLLGLLCSLEADERFKPTKHKVTWLINQTSELVRASQNAEAMELVNQIFTKAGKAPVGIDAQSSEKKRSDAKRAAAKARQAAIMQKFSAQQKDLLKSLEDDLDADDMDEDAEHSTASGTEAERKSFGSCILCQEDLDGTKPFGVLAHIQTSRVIRMMPCADSDAIAQAANTPLTLDRGEGKEGRRLRGLPGSYASTAAADASRPAGSFPPAYNKPGMHTTTCGHLMHAACFWDYCRSVEQRHALQIAREHPEDLSRCEYVCPLCKALGNVILPLPESHSCDAIAAISKGPPDSIPLADWIRKINIDILKWSTSQSQDYQEADAGTGTFLPWYAEDSLTSLSGNTHFLGQVDLDTYHMLDRFLTVLRLQSSELKPLRVKMQQRTILALPSRKLYMPQELIGYTLSMIEIGQRGLVTAGQNTPGANIANGASDSTLSLLRSLIHCLRLTAIIDLNEHHGLEVIRQGLLKRLLPHWAGDDAVRSPLILRDPMSILIEAAAIAPEALDHIITLMYYVFLVQLVFGLAQPSMWPQGPMGFGGSRYFAITQSSPSYASDIAAAREVFPDVRWTTANIIGLVGYARGNITLGVDHLEDDTLAKLLCTHSLPFLRRAAVLRAAVFGTTSAVNAGAAGPDRHDSEYLRLMRHMNVPLPSVALPARAERQTPLAGLIEGWIKHAYVPLASLFRPLPIHYSSLNSMASFGASQISQPPAHPTLLLEHPHIYELVNLPDDLATLLQETQQRVCKRCKQVPTDPALCLLCGEIVCYQSFCCQSEDGKRGECNRHMDECSGAVGIYFKVKTNVVLLLYEQNGTFLFSPYLDSHGEVDIGLRKGRPQRLHRQRYDELRKQWLQHGISNLVARKIEQTLDTGGWTTF</sequence>
<evidence type="ECO:0000256" key="6">
    <source>
        <dbReference type="ARBA" id="ARBA00022786"/>
    </source>
</evidence>
<dbReference type="Pfam" id="PF22960">
    <property type="entry name" value="WHD_UBR1"/>
    <property type="match status" value="1"/>
</dbReference>
<dbReference type="Pfam" id="PF02207">
    <property type="entry name" value="zf-UBR"/>
    <property type="match status" value="1"/>
</dbReference>